<reference evidence="9 10" key="1">
    <citation type="journal article" date="2022" name="BMC Genomics">
        <title>Comparative genome analysis of mycobacteria focusing on tRNA and non-coding RNA.</title>
        <authorList>
            <person name="Behra P.R.K."/>
            <person name="Pettersson B.M.F."/>
            <person name="Ramesh M."/>
            <person name="Das S."/>
            <person name="Dasgupta S."/>
            <person name="Kirsebom L.A."/>
        </authorList>
    </citation>
    <scope>NUCLEOTIDE SEQUENCE [LARGE SCALE GENOMIC DNA]</scope>
    <source>
        <strain evidence="9 10">DSM 44078</strain>
    </source>
</reference>
<evidence type="ECO:0000256" key="4">
    <source>
        <dbReference type="ARBA" id="ARBA00022631"/>
    </source>
</evidence>
<feature type="domain" description="Oxo-4-hydroxy-4-carboxy-5-ureidoimidazoline decarboxylase" evidence="8">
    <location>
        <begin position="14"/>
        <end position="164"/>
    </location>
</feature>
<evidence type="ECO:0000259" key="8">
    <source>
        <dbReference type="Pfam" id="PF09349"/>
    </source>
</evidence>
<evidence type="ECO:0000256" key="3">
    <source>
        <dbReference type="ARBA" id="ARBA00012257"/>
    </source>
</evidence>
<evidence type="ECO:0000256" key="5">
    <source>
        <dbReference type="ARBA" id="ARBA00022793"/>
    </source>
</evidence>
<comment type="catalytic activity">
    <reaction evidence="1">
        <text>5-hydroxy-2-oxo-4-ureido-2,5-dihydro-1H-imidazole-5-carboxylate + H(+) = (S)-allantoin + CO2</text>
        <dbReference type="Rhea" id="RHEA:26301"/>
        <dbReference type="ChEBI" id="CHEBI:15378"/>
        <dbReference type="ChEBI" id="CHEBI:15678"/>
        <dbReference type="ChEBI" id="CHEBI:16526"/>
        <dbReference type="ChEBI" id="CHEBI:58639"/>
        <dbReference type="EC" id="4.1.1.97"/>
    </reaction>
</comment>
<evidence type="ECO:0000313" key="10">
    <source>
        <dbReference type="Proteomes" id="UP001526201"/>
    </source>
</evidence>
<comment type="pathway">
    <text evidence="2">Purine metabolism; urate degradation; (S)-allantoin from urate: step 3/3.</text>
</comment>
<dbReference type="InterPro" id="IPR036778">
    <property type="entry name" value="OHCU_decarboxylase_sf"/>
</dbReference>
<dbReference type="PANTHER" id="PTHR43466">
    <property type="entry name" value="2-OXO-4-HYDROXY-4-CARBOXY-5-UREIDOIMIDAZOLINE DECARBOXYLASE-RELATED"/>
    <property type="match status" value="1"/>
</dbReference>
<keyword evidence="6 9" id="KW-0456">Lyase</keyword>
<evidence type="ECO:0000256" key="1">
    <source>
        <dbReference type="ARBA" id="ARBA00001163"/>
    </source>
</evidence>
<gene>
    <name evidence="9" type="primary">uraD</name>
    <name evidence="9" type="ORF">H7J73_14240</name>
</gene>
<organism evidence="9 10">
    <name type="scientific">Mycolicibacterium komossense</name>
    <dbReference type="NCBI Taxonomy" id="1779"/>
    <lineage>
        <taxon>Bacteria</taxon>
        <taxon>Bacillati</taxon>
        <taxon>Actinomycetota</taxon>
        <taxon>Actinomycetes</taxon>
        <taxon>Mycobacteriales</taxon>
        <taxon>Mycobacteriaceae</taxon>
        <taxon>Mycolicibacterium</taxon>
    </lineage>
</organism>
<dbReference type="Gene3D" id="1.10.3330.10">
    <property type="entry name" value="Oxo-4-hydroxy-4-carboxy-5-ureidoimidazoline decarboxylase"/>
    <property type="match status" value="1"/>
</dbReference>
<evidence type="ECO:0000313" key="9">
    <source>
        <dbReference type="EMBL" id="MCV7227191.1"/>
    </source>
</evidence>
<keyword evidence="4" id="KW-0659">Purine metabolism</keyword>
<dbReference type="EC" id="4.1.1.97" evidence="3"/>
<dbReference type="GO" id="GO:0051997">
    <property type="term" value="F:2-oxo-4-hydroxy-4-carboxy-5-ureidoimidazoline decarboxylase activity"/>
    <property type="evidence" value="ECO:0007669"/>
    <property type="project" value="UniProtKB-EC"/>
</dbReference>
<dbReference type="Proteomes" id="UP001526201">
    <property type="component" value="Unassembled WGS sequence"/>
</dbReference>
<keyword evidence="10" id="KW-1185">Reference proteome</keyword>
<protein>
    <recommendedName>
        <fullName evidence="3">2-oxo-4-hydroxy-4-carboxy-5-ureidoimidazoline decarboxylase</fullName>
        <ecNumber evidence="3">4.1.1.97</ecNumber>
    </recommendedName>
</protein>
<dbReference type="NCBIfam" id="NF010372">
    <property type="entry name" value="PRK13798.1"/>
    <property type="match status" value="1"/>
</dbReference>
<dbReference type="InterPro" id="IPR017595">
    <property type="entry name" value="OHCU_decarboxylase-2"/>
</dbReference>
<dbReference type="Pfam" id="PF09349">
    <property type="entry name" value="OHCU_decarbox"/>
    <property type="match status" value="1"/>
</dbReference>
<evidence type="ECO:0000256" key="6">
    <source>
        <dbReference type="ARBA" id="ARBA00023239"/>
    </source>
</evidence>
<dbReference type="NCBIfam" id="TIGR03180">
    <property type="entry name" value="UraD_2"/>
    <property type="match status" value="1"/>
</dbReference>
<proteinExistence type="predicted"/>
<dbReference type="PANTHER" id="PTHR43466:SF1">
    <property type="entry name" value="2-OXO-4-HYDROXY-4-CARBOXY-5-UREIDOIMIDAZOLINE DECARBOXYLASE-RELATED"/>
    <property type="match status" value="1"/>
</dbReference>
<feature type="region of interest" description="Disordered" evidence="7">
    <location>
        <begin position="166"/>
        <end position="190"/>
    </location>
</feature>
<dbReference type="RefSeq" id="WP_264068124.1">
    <property type="nucleotide sequence ID" value="NZ_JACKTY010000029.1"/>
</dbReference>
<sequence length="190" mass="20566">MPIQGSLGLDGFTRLTDRQRMNLLFGVCSSPIWARRVLAGGPFRDVDALLDRADRVLAELPDAEIDAALDGHPRIGASVSLVDNASSAREQAAVTTAADSVKAELAAKNLEYDQKFGYVYLVCASGRSAEELLDILADRLHNDPDTERRVMRSELAKINRLRLERLLSEPPTDVGVDPPAETSPPKGSGT</sequence>
<name>A0ABT3CD70_9MYCO</name>
<comment type="caution">
    <text evidence="9">The sequence shown here is derived from an EMBL/GenBank/DDBJ whole genome shotgun (WGS) entry which is preliminary data.</text>
</comment>
<keyword evidence="5" id="KW-0210">Decarboxylase</keyword>
<evidence type="ECO:0000256" key="2">
    <source>
        <dbReference type="ARBA" id="ARBA00004754"/>
    </source>
</evidence>
<dbReference type="SUPFAM" id="SSF158694">
    <property type="entry name" value="UraD-Like"/>
    <property type="match status" value="1"/>
</dbReference>
<evidence type="ECO:0000256" key="7">
    <source>
        <dbReference type="SAM" id="MobiDB-lite"/>
    </source>
</evidence>
<dbReference type="InterPro" id="IPR018020">
    <property type="entry name" value="OHCU_decarboxylase"/>
</dbReference>
<dbReference type="EMBL" id="JACKTY010000029">
    <property type="protein sequence ID" value="MCV7227191.1"/>
    <property type="molecule type" value="Genomic_DNA"/>
</dbReference>
<accession>A0ABT3CD70</accession>